<protein>
    <recommendedName>
        <fullName evidence="10">UDP-N-acetylglucosamine--N-acetylmuramyl-(pentapeptide) pyrophosphoryl-undecaprenol N-acetylglucosamine transferase</fullName>
        <ecNumber evidence="10">2.4.1.227</ecNumber>
    </recommendedName>
    <alternativeName>
        <fullName evidence="10">Undecaprenyl-PP-MurNAc-pentapeptide-UDPGlcNAc GlcNAc transferase</fullName>
    </alternativeName>
</protein>
<feature type="binding site" evidence="10">
    <location>
        <position position="127"/>
    </location>
    <ligand>
        <name>UDP-N-acetyl-alpha-D-glucosamine</name>
        <dbReference type="ChEBI" id="CHEBI:57705"/>
    </ligand>
</feature>
<keyword evidence="8 10" id="KW-0131">Cell cycle</keyword>
<dbReference type="InterPro" id="IPR004276">
    <property type="entry name" value="GlycoTrans_28_N"/>
</dbReference>
<evidence type="ECO:0000259" key="11">
    <source>
        <dbReference type="Pfam" id="PF03033"/>
    </source>
</evidence>
<feature type="binding site" evidence="10">
    <location>
        <position position="297"/>
    </location>
    <ligand>
        <name>UDP-N-acetyl-alpha-D-glucosamine</name>
        <dbReference type="ChEBI" id="CHEBI:57705"/>
    </ligand>
</feature>
<keyword evidence="4 10" id="KW-0808">Transferase</keyword>
<dbReference type="NCBIfam" id="TIGR01133">
    <property type="entry name" value="murG"/>
    <property type="match status" value="1"/>
</dbReference>
<keyword evidence="6 10" id="KW-0573">Peptidoglycan synthesis</keyword>
<evidence type="ECO:0000256" key="1">
    <source>
        <dbReference type="ARBA" id="ARBA00022475"/>
    </source>
</evidence>
<gene>
    <name evidence="10 13" type="primary">murG</name>
    <name evidence="13" type="ORF">KL86APRO_11229</name>
</gene>
<proteinExistence type="inferred from homology"/>
<dbReference type="GO" id="GO:0051991">
    <property type="term" value="F:UDP-N-acetyl-D-glucosamine:N-acetylmuramoyl-L-alanyl-D-glutamyl-meso-2,6-diaminopimelyl-D-alanyl-D-alanine-diphosphoundecaprenol 4-beta-N-acetylglucosaminlytransferase activity"/>
    <property type="evidence" value="ECO:0007669"/>
    <property type="project" value="RHEA"/>
</dbReference>
<evidence type="ECO:0000256" key="8">
    <source>
        <dbReference type="ARBA" id="ARBA00023306"/>
    </source>
</evidence>
<feature type="binding site" evidence="10">
    <location>
        <position position="196"/>
    </location>
    <ligand>
        <name>UDP-N-acetyl-alpha-D-glucosamine</name>
        <dbReference type="ChEBI" id="CHEBI:57705"/>
    </ligand>
</feature>
<dbReference type="HAMAP" id="MF_00033">
    <property type="entry name" value="MurG"/>
    <property type="match status" value="1"/>
</dbReference>
<dbReference type="AlphaFoldDB" id="A0A212JKE8"/>
<keyword evidence="7 10" id="KW-0472">Membrane</keyword>
<dbReference type="GO" id="GO:0050511">
    <property type="term" value="F:undecaprenyldiphospho-muramoylpentapeptide beta-N-acetylglucosaminyltransferase activity"/>
    <property type="evidence" value="ECO:0007669"/>
    <property type="project" value="UniProtKB-UniRule"/>
</dbReference>
<organism evidence="13">
    <name type="scientific">uncultured Alphaproteobacteria bacterium</name>
    <dbReference type="NCBI Taxonomy" id="91750"/>
    <lineage>
        <taxon>Bacteria</taxon>
        <taxon>Pseudomonadati</taxon>
        <taxon>Pseudomonadota</taxon>
        <taxon>Alphaproteobacteria</taxon>
        <taxon>environmental samples</taxon>
    </lineage>
</organism>
<dbReference type="UniPathway" id="UPA00219"/>
<comment type="catalytic activity">
    <reaction evidence="10">
        <text>di-trans,octa-cis-undecaprenyl diphospho-N-acetyl-alpha-D-muramoyl-L-alanyl-D-glutamyl-meso-2,6-diaminopimeloyl-D-alanyl-D-alanine + UDP-N-acetyl-alpha-D-glucosamine = di-trans,octa-cis-undecaprenyl diphospho-[N-acetyl-alpha-D-glucosaminyl-(1-&gt;4)]-N-acetyl-alpha-D-muramoyl-L-alanyl-D-glutamyl-meso-2,6-diaminopimeloyl-D-alanyl-D-alanine + UDP + H(+)</text>
        <dbReference type="Rhea" id="RHEA:31227"/>
        <dbReference type="ChEBI" id="CHEBI:15378"/>
        <dbReference type="ChEBI" id="CHEBI:57705"/>
        <dbReference type="ChEBI" id="CHEBI:58223"/>
        <dbReference type="ChEBI" id="CHEBI:61387"/>
        <dbReference type="ChEBI" id="CHEBI:61388"/>
        <dbReference type="EC" id="2.4.1.227"/>
    </reaction>
</comment>
<dbReference type="Pfam" id="PF03033">
    <property type="entry name" value="Glyco_transf_28"/>
    <property type="match status" value="1"/>
</dbReference>
<accession>A0A212JKE8</accession>
<keyword evidence="9 10" id="KW-0961">Cell wall biogenesis/degradation</keyword>
<keyword evidence="2 10" id="KW-0132">Cell division</keyword>
<dbReference type="Pfam" id="PF04101">
    <property type="entry name" value="Glyco_tran_28_C"/>
    <property type="match status" value="1"/>
</dbReference>
<reference evidence="13" key="1">
    <citation type="submission" date="2016-04" db="EMBL/GenBank/DDBJ databases">
        <authorList>
            <person name="Evans L.H."/>
            <person name="Alamgir A."/>
            <person name="Owens N."/>
            <person name="Weber N.D."/>
            <person name="Virtaneva K."/>
            <person name="Barbian K."/>
            <person name="Babar A."/>
            <person name="Rosenke K."/>
        </authorList>
    </citation>
    <scope>NUCLEOTIDE SEQUENCE</scope>
    <source>
        <strain evidence="13">86</strain>
    </source>
</reference>
<dbReference type="PANTHER" id="PTHR21015:SF22">
    <property type="entry name" value="GLYCOSYLTRANSFERASE"/>
    <property type="match status" value="1"/>
</dbReference>
<feature type="binding site" evidence="10">
    <location>
        <position position="168"/>
    </location>
    <ligand>
        <name>UDP-N-acetyl-alpha-D-glucosamine</name>
        <dbReference type="ChEBI" id="CHEBI:57705"/>
    </ligand>
</feature>
<comment type="subcellular location">
    <subcellularLocation>
        <location evidence="10">Cell membrane</location>
        <topology evidence="10">Peripheral membrane protein</topology>
        <orientation evidence="10">Cytoplasmic side</orientation>
    </subcellularLocation>
</comment>
<comment type="function">
    <text evidence="10">Cell wall formation. Catalyzes the transfer of a GlcNAc subunit on undecaprenyl-pyrophosphoryl-MurNAc-pentapeptide (lipid intermediate I) to form undecaprenyl-pyrophosphoryl-MurNAc-(pentapeptide)GlcNAc (lipid intermediate II).</text>
</comment>
<evidence type="ECO:0000256" key="5">
    <source>
        <dbReference type="ARBA" id="ARBA00022960"/>
    </source>
</evidence>
<comment type="caution">
    <text evidence="10">Lacks conserved residue(s) required for the propagation of feature annotation.</text>
</comment>
<dbReference type="GO" id="GO:0071555">
    <property type="term" value="P:cell wall organization"/>
    <property type="evidence" value="ECO:0007669"/>
    <property type="project" value="UniProtKB-KW"/>
</dbReference>
<name>A0A212JKE8_9PROT</name>
<evidence type="ECO:0000313" key="13">
    <source>
        <dbReference type="EMBL" id="SBV99890.1"/>
    </source>
</evidence>
<keyword evidence="5 10" id="KW-0133">Cell shape</keyword>
<comment type="similarity">
    <text evidence="10">Belongs to the glycosyltransferase 28 family. MurG subfamily.</text>
</comment>
<evidence type="ECO:0000256" key="6">
    <source>
        <dbReference type="ARBA" id="ARBA00022984"/>
    </source>
</evidence>
<evidence type="ECO:0000256" key="3">
    <source>
        <dbReference type="ARBA" id="ARBA00022676"/>
    </source>
</evidence>
<dbReference type="GO" id="GO:0005886">
    <property type="term" value="C:plasma membrane"/>
    <property type="evidence" value="ECO:0007669"/>
    <property type="project" value="UniProtKB-SubCell"/>
</dbReference>
<dbReference type="GO" id="GO:0008360">
    <property type="term" value="P:regulation of cell shape"/>
    <property type="evidence" value="ECO:0007669"/>
    <property type="project" value="UniProtKB-KW"/>
</dbReference>
<evidence type="ECO:0000256" key="4">
    <source>
        <dbReference type="ARBA" id="ARBA00022679"/>
    </source>
</evidence>
<feature type="domain" description="Glycosyltransferase family 28 N-terminal" evidence="11">
    <location>
        <begin position="9"/>
        <end position="145"/>
    </location>
</feature>
<keyword evidence="3 10" id="KW-0328">Glycosyltransferase</keyword>
<dbReference type="CDD" id="cd03785">
    <property type="entry name" value="GT28_MurG"/>
    <property type="match status" value="1"/>
</dbReference>
<dbReference type="EC" id="2.4.1.227" evidence="10"/>
<comment type="pathway">
    <text evidence="10">Cell wall biogenesis; peptidoglycan biosynthesis.</text>
</comment>
<sequence length="370" mass="38271">MAAENSKLIVLAAGGTGGHVFPAEALAGELLARGYELALLTDRRGVKWGGALERVAVHSLRAGGIAGRGLKAKAKAILDLGLGVLQAKALLETLRPAAAVGFGGYASIPGVTAALWRGVPTLVHEQNAVLGRANRRLAAKAKRVATAFAEVRYLPKDAAVIQVGMPVRAPIRALRDAPAPTLGESGPIEVLVLGGSQGATVFSQVIPAALKALPDDIRARLRVSQQARPADIDAAEAAYAGSGLDVTLRSFFDDVPERLGRAHLVISRSGASTVAELTTAGRPAILVPYPHAIDDHQTANAQAVAETGGAWLMPQDVFTPEALAARLENLFAQPRALEAAAAAARSAGRDDAAERLADAVVAMLPKETAR</sequence>
<evidence type="ECO:0000259" key="12">
    <source>
        <dbReference type="Pfam" id="PF04101"/>
    </source>
</evidence>
<keyword evidence="1 10" id="KW-1003">Cell membrane</keyword>
<dbReference type="GO" id="GO:0009252">
    <property type="term" value="P:peptidoglycan biosynthetic process"/>
    <property type="evidence" value="ECO:0007669"/>
    <property type="project" value="UniProtKB-UniRule"/>
</dbReference>
<dbReference type="GO" id="GO:0051301">
    <property type="term" value="P:cell division"/>
    <property type="evidence" value="ECO:0007669"/>
    <property type="project" value="UniProtKB-KW"/>
</dbReference>
<evidence type="ECO:0000256" key="10">
    <source>
        <dbReference type="HAMAP-Rule" id="MF_00033"/>
    </source>
</evidence>
<dbReference type="InterPro" id="IPR007235">
    <property type="entry name" value="Glyco_trans_28_C"/>
</dbReference>
<evidence type="ECO:0000256" key="9">
    <source>
        <dbReference type="ARBA" id="ARBA00023316"/>
    </source>
</evidence>
<dbReference type="PANTHER" id="PTHR21015">
    <property type="entry name" value="UDP-N-ACETYLGLUCOSAMINE--N-ACETYLMURAMYL-(PENTAPEPTIDE) PYROPHOSPHORYL-UNDECAPRENOL N-ACETYLGLUCOSAMINE TRANSFERASE 1"/>
    <property type="match status" value="1"/>
</dbReference>
<dbReference type="EMBL" id="FLUO01000001">
    <property type="protein sequence ID" value="SBV99890.1"/>
    <property type="molecule type" value="Genomic_DNA"/>
</dbReference>
<dbReference type="GO" id="GO:0005975">
    <property type="term" value="P:carbohydrate metabolic process"/>
    <property type="evidence" value="ECO:0007669"/>
    <property type="project" value="InterPro"/>
</dbReference>
<evidence type="ECO:0000256" key="2">
    <source>
        <dbReference type="ARBA" id="ARBA00022618"/>
    </source>
</evidence>
<dbReference type="SUPFAM" id="SSF53756">
    <property type="entry name" value="UDP-Glycosyltransferase/glycogen phosphorylase"/>
    <property type="match status" value="1"/>
</dbReference>
<dbReference type="Gene3D" id="3.40.50.2000">
    <property type="entry name" value="Glycogen Phosphorylase B"/>
    <property type="match status" value="2"/>
</dbReference>
<dbReference type="InterPro" id="IPR006009">
    <property type="entry name" value="GlcNAc_MurG"/>
</dbReference>
<evidence type="ECO:0000256" key="7">
    <source>
        <dbReference type="ARBA" id="ARBA00023136"/>
    </source>
</evidence>
<feature type="domain" description="Glycosyl transferase family 28 C-terminal" evidence="12">
    <location>
        <begin position="190"/>
        <end position="356"/>
    </location>
</feature>
<feature type="binding site" evidence="10">
    <location>
        <begin position="16"/>
        <end position="18"/>
    </location>
    <ligand>
        <name>UDP-N-acetyl-alpha-D-glucosamine</name>
        <dbReference type="ChEBI" id="CHEBI:57705"/>
    </ligand>
</feature>